<dbReference type="eggNOG" id="ENOG5033JJY">
    <property type="taxonomic scope" value="Bacteria"/>
</dbReference>
<proteinExistence type="predicted"/>
<keyword evidence="1" id="KW-0812">Transmembrane</keyword>
<evidence type="ECO:0000313" key="2">
    <source>
        <dbReference type="EMBL" id="EIT84482.1"/>
    </source>
</evidence>
<dbReference type="InterPro" id="IPR024490">
    <property type="entry name" value="DUF2759"/>
</dbReference>
<dbReference type="Proteomes" id="UP000004080">
    <property type="component" value="Unassembled WGS sequence"/>
</dbReference>
<dbReference type="OrthoDB" id="2355718at2"/>
<accession>I8AFU8</accession>
<dbReference type="STRING" id="1196324.A374_15192"/>
<dbReference type="AlphaFoldDB" id="I8AFU8"/>
<evidence type="ECO:0000313" key="3">
    <source>
        <dbReference type="Proteomes" id="UP000004080"/>
    </source>
</evidence>
<name>I8AFU8_9BACL</name>
<dbReference type="Pfam" id="PF10958">
    <property type="entry name" value="DUF2759"/>
    <property type="match status" value="1"/>
</dbReference>
<dbReference type="EMBL" id="AKKV01000032">
    <property type="protein sequence ID" value="EIT84482.1"/>
    <property type="molecule type" value="Genomic_DNA"/>
</dbReference>
<sequence>MGLGIIFAVITIFAALGLIRSLKAKNLLSTGFSFLTFAVFGWFSVLTLIDAFTGGGSTGH</sequence>
<dbReference type="PATRIC" id="fig|1196324.3.peg.3111"/>
<reference evidence="2 3" key="1">
    <citation type="journal article" date="2012" name="J. Bacteriol.">
        <title>Genome of Bacillus macauensis ZFHKF-1, a Long-Chain-Forming Bacterium.</title>
        <authorList>
            <person name="Cai L."/>
            <person name="Zhang T."/>
        </authorList>
    </citation>
    <scope>NUCLEOTIDE SEQUENCE [LARGE SCALE GENOMIC DNA]</scope>
    <source>
        <strain evidence="2 3">ZFHKF-1</strain>
    </source>
</reference>
<protein>
    <submittedName>
        <fullName evidence="2">Alkaliphily-like protein</fullName>
    </submittedName>
</protein>
<evidence type="ECO:0000256" key="1">
    <source>
        <dbReference type="SAM" id="Phobius"/>
    </source>
</evidence>
<gene>
    <name evidence="2" type="ORF">A374_15192</name>
</gene>
<feature type="transmembrane region" description="Helical" evidence="1">
    <location>
        <begin position="31"/>
        <end position="52"/>
    </location>
</feature>
<comment type="caution">
    <text evidence="2">The sequence shown here is derived from an EMBL/GenBank/DDBJ whole genome shotgun (WGS) entry which is preliminary data.</text>
</comment>
<organism evidence="2 3">
    <name type="scientific">Fictibacillus macauensis ZFHKF-1</name>
    <dbReference type="NCBI Taxonomy" id="1196324"/>
    <lineage>
        <taxon>Bacteria</taxon>
        <taxon>Bacillati</taxon>
        <taxon>Bacillota</taxon>
        <taxon>Bacilli</taxon>
        <taxon>Bacillales</taxon>
        <taxon>Fictibacillaceae</taxon>
        <taxon>Fictibacillus</taxon>
    </lineage>
</organism>
<keyword evidence="3" id="KW-1185">Reference proteome</keyword>
<keyword evidence="1" id="KW-0472">Membrane</keyword>
<keyword evidence="1" id="KW-1133">Transmembrane helix</keyword>
<dbReference type="RefSeq" id="WP_007203112.1">
    <property type="nucleotide sequence ID" value="NZ_AKKV01000032.1"/>
</dbReference>